<gene>
    <name evidence="1" type="ORF">D5F53_29395</name>
</gene>
<evidence type="ECO:0000313" key="1">
    <source>
        <dbReference type="EMBL" id="AYB47163.1"/>
    </source>
</evidence>
<dbReference type="KEGG" id="plw:D5F53_29395"/>
<sequence>MPNWCVGNLKVRGTKENIVKFLTEGFTPVGYIFGATSAEAPIEQDDWSFNRKLPDGHWAFHLNNSRRNFVEGNLCVEFYNEEIEIVVLENFRGAWSLDVEALALASKQFGIDLKIYAFERGMSFNLDIEIHKGEVIKADEIKFSDYRWECIDPEMGG</sequence>
<protein>
    <recommendedName>
        <fullName evidence="3">YubB ferredoxin-like domain-containing protein</fullName>
    </recommendedName>
</protein>
<keyword evidence="2" id="KW-1185">Reference proteome</keyword>
<evidence type="ECO:0008006" key="3">
    <source>
        <dbReference type="Google" id="ProtNLM"/>
    </source>
</evidence>
<organism evidence="1 2">
    <name type="scientific">Paenibacillus lautus</name>
    <name type="common">Bacillus lautus</name>
    <dbReference type="NCBI Taxonomy" id="1401"/>
    <lineage>
        <taxon>Bacteria</taxon>
        <taxon>Bacillati</taxon>
        <taxon>Bacillota</taxon>
        <taxon>Bacilli</taxon>
        <taxon>Bacillales</taxon>
        <taxon>Paenibacillaceae</taxon>
        <taxon>Paenibacillus</taxon>
    </lineage>
</organism>
<dbReference type="RefSeq" id="WP_119850652.1">
    <property type="nucleotide sequence ID" value="NZ_CP032412.1"/>
</dbReference>
<accession>A0A385TU97</accession>
<evidence type="ECO:0000313" key="2">
    <source>
        <dbReference type="Proteomes" id="UP000266552"/>
    </source>
</evidence>
<proteinExistence type="predicted"/>
<dbReference type="Proteomes" id="UP000266552">
    <property type="component" value="Chromosome"/>
</dbReference>
<dbReference type="EMBL" id="CP032412">
    <property type="protein sequence ID" value="AYB47163.1"/>
    <property type="molecule type" value="Genomic_DNA"/>
</dbReference>
<name>A0A385TU97_PAELA</name>
<dbReference type="AlphaFoldDB" id="A0A385TU97"/>
<reference evidence="1 2" key="1">
    <citation type="submission" date="2018-09" db="EMBL/GenBank/DDBJ databases">
        <title>Genome Sequence of Paenibacillus lautus Strain E7593-69, Azo Dye-Degrading Bacteria, Isolated from Commercial Tattoo Inks.</title>
        <authorList>
            <person name="Nho S.W."/>
            <person name="Kim S.-J."/>
            <person name="Kweon O."/>
            <person name="Cerniglia C.E."/>
        </authorList>
    </citation>
    <scope>NUCLEOTIDE SEQUENCE [LARGE SCALE GENOMIC DNA]</scope>
    <source>
        <strain evidence="1 2">E7593-69</strain>
    </source>
</reference>